<evidence type="ECO:0000256" key="1">
    <source>
        <dbReference type="ARBA" id="ARBA00022741"/>
    </source>
</evidence>
<comment type="caution">
    <text evidence="6">Lacks conserved residue(s) required for the propagation of feature annotation.</text>
</comment>
<evidence type="ECO:0000313" key="9">
    <source>
        <dbReference type="Proteomes" id="UP001642484"/>
    </source>
</evidence>
<evidence type="ECO:0000313" key="8">
    <source>
        <dbReference type="EMBL" id="CAK9082960.1"/>
    </source>
</evidence>
<dbReference type="PANTHER" id="PTHR13140">
    <property type="entry name" value="MYOSIN"/>
    <property type="match status" value="1"/>
</dbReference>
<evidence type="ECO:0000256" key="2">
    <source>
        <dbReference type="ARBA" id="ARBA00022840"/>
    </source>
</evidence>
<name>A0ABP0Q3Y4_9DINO</name>
<dbReference type="Gene3D" id="1.20.58.530">
    <property type="match status" value="1"/>
</dbReference>
<feature type="domain" description="Myosin motor" evidence="7">
    <location>
        <begin position="1"/>
        <end position="201"/>
    </location>
</feature>
<evidence type="ECO:0000259" key="7">
    <source>
        <dbReference type="PROSITE" id="PS51456"/>
    </source>
</evidence>
<sequence length="352" mass="38742">MATACHSNSLTWRVASPNGPNKTYSIGHRWDQWQVLVEGLLATGMKVSQVAECCRVVAAVALLSDPELGSDLRASLAMACHGLKPSKCSKHDSDSGDQSLPVSAKLLRLEEPELLGGRLSIFGSLTSFRPIFSALFAAAAELNRKLQDGGRMLGLLDLYGFEVFPTNGFEQFLINYCNERLQQFFNRQVFAREAEEYAAEGAMMAVGLDWDGHWSNCAAACQLPALALLEAHALTEFAFWGANLHVGRPQKIGSTLPKASMCGNMGSTNQGITFVIKKTPWMFRMLHHVDNMFQTTASKVLPKAIWAMAVRKRLHTSDLESAPNSATHPFEDFHEPMMIFEPTGKSTFPETT</sequence>
<comment type="caution">
    <text evidence="8">The sequence shown here is derived from an EMBL/GenBank/DDBJ whole genome shotgun (WGS) entry which is preliminary data.</text>
</comment>
<evidence type="ECO:0000256" key="3">
    <source>
        <dbReference type="ARBA" id="ARBA00023123"/>
    </source>
</evidence>
<dbReference type="SUPFAM" id="SSF52540">
    <property type="entry name" value="P-loop containing nucleoside triphosphate hydrolases"/>
    <property type="match status" value="1"/>
</dbReference>
<comment type="similarity">
    <text evidence="6">Belongs to the TRAFAC class myosin-kinesin ATPase superfamily. Myosin family.</text>
</comment>
<protein>
    <recommendedName>
        <fullName evidence="7">Myosin motor domain-containing protein</fullName>
    </recommendedName>
</protein>
<reference evidence="8 9" key="1">
    <citation type="submission" date="2024-02" db="EMBL/GenBank/DDBJ databases">
        <authorList>
            <person name="Chen Y."/>
            <person name="Shah S."/>
            <person name="Dougan E. K."/>
            <person name="Thang M."/>
            <person name="Chan C."/>
        </authorList>
    </citation>
    <scope>NUCLEOTIDE SEQUENCE [LARGE SCALE GENOMIC DNA]</scope>
</reference>
<accession>A0ABP0Q3Y4</accession>
<evidence type="ECO:0000256" key="4">
    <source>
        <dbReference type="ARBA" id="ARBA00023175"/>
    </source>
</evidence>
<dbReference type="InterPro" id="IPR001609">
    <property type="entry name" value="Myosin_head_motor_dom-like"/>
</dbReference>
<keyword evidence="4" id="KW-0505">Motor protein</keyword>
<keyword evidence="1" id="KW-0547">Nucleotide-binding</keyword>
<evidence type="ECO:0000256" key="6">
    <source>
        <dbReference type="PROSITE-ProRule" id="PRU00782"/>
    </source>
</evidence>
<dbReference type="Pfam" id="PF00063">
    <property type="entry name" value="Myosin_head"/>
    <property type="match status" value="1"/>
</dbReference>
<dbReference type="InterPro" id="IPR027417">
    <property type="entry name" value="P-loop_NTPase"/>
</dbReference>
<dbReference type="InterPro" id="IPR036961">
    <property type="entry name" value="Kinesin_motor_dom_sf"/>
</dbReference>
<dbReference type="PROSITE" id="PS51456">
    <property type="entry name" value="MYOSIN_MOTOR"/>
    <property type="match status" value="1"/>
</dbReference>
<keyword evidence="9" id="KW-1185">Reference proteome</keyword>
<organism evidence="8 9">
    <name type="scientific">Durusdinium trenchii</name>
    <dbReference type="NCBI Taxonomy" id="1381693"/>
    <lineage>
        <taxon>Eukaryota</taxon>
        <taxon>Sar</taxon>
        <taxon>Alveolata</taxon>
        <taxon>Dinophyceae</taxon>
        <taxon>Suessiales</taxon>
        <taxon>Symbiodiniaceae</taxon>
        <taxon>Durusdinium</taxon>
    </lineage>
</organism>
<dbReference type="Gene3D" id="3.40.850.10">
    <property type="entry name" value="Kinesin motor domain"/>
    <property type="match status" value="1"/>
</dbReference>
<proteinExistence type="inferred from homology"/>
<keyword evidence="2" id="KW-0067">ATP-binding</keyword>
<dbReference type="EMBL" id="CAXAMN010023984">
    <property type="protein sequence ID" value="CAK9082960.1"/>
    <property type="molecule type" value="Genomic_DNA"/>
</dbReference>
<keyword evidence="3 6" id="KW-0518">Myosin</keyword>
<dbReference type="Gene3D" id="1.20.120.720">
    <property type="entry name" value="Myosin VI head, motor domain, U50 subdomain"/>
    <property type="match status" value="1"/>
</dbReference>
<gene>
    <name evidence="8" type="ORF">CCMP2556_LOCUS40493</name>
</gene>
<dbReference type="Proteomes" id="UP001642484">
    <property type="component" value="Unassembled WGS sequence"/>
</dbReference>
<keyword evidence="5 6" id="KW-0009">Actin-binding</keyword>
<evidence type="ECO:0000256" key="5">
    <source>
        <dbReference type="ARBA" id="ARBA00023203"/>
    </source>
</evidence>